<proteinExistence type="predicted"/>
<protein>
    <submittedName>
        <fullName evidence="1">Uncharacterized protein</fullName>
    </submittedName>
</protein>
<evidence type="ECO:0000313" key="1">
    <source>
        <dbReference type="EMBL" id="MBA0871563.1"/>
    </source>
</evidence>
<name>A0A7J9MKA7_GOSSC</name>
<dbReference type="AlphaFoldDB" id="A0A7J9MKA7"/>
<gene>
    <name evidence="1" type="ORF">Goshw_027553</name>
</gene>
<evidence type="ECO:0000313" key="2">
    <source>
        <dbReference type="Proteomes" id="UP000593576"/>
    </source>
</evidence>
<feature type="non-terminal residue" evidence="1">
    <location>
        <position position="44"/>
    </location>
</feature>
<keyword evidence="2" id="KW-1185">Reference proteome</keyword>
<feature type="non-terminal residue" evidence="1">
    <location>
        <position position="1"/>
    </location>
</feature>
<comment type="caution">
    <text evidence="1">The sequence shown here is derived from an EMBL/GenBank/DDBJ whole genome shotgun (WGS) entry which is preliminary data.</text>
</comment>
<accession>A0A7J9MKA7</accession>
<dbReference type="EMBL" id="JABFAF010000011">
    <property type="protein sequence ID" value="MBA0871563.1"/>
    <property type="molecule type" value="Genomic_DNA"/>
</dbReference>
<reference evidence="1 2" key="1">
    <citation type="journal article" date="2019" name="Genome Biol. Evol.">
        <title>Insights into the evolution of the New World diploid cottons (Gossypium, subgenus Houzingenia) based on genome sequencing.</title>
        <authorList>
            <person name="Grover C.E."/>
            <person name="Arick M.A. 2nd"/>
            <person name="Thrash A."/>
            <person name="Conover J.L."/>
            <person name="Sanders W.S."/>
            <person name="Peterson D.G."/>
            <person name="Frelichowski J.E."/>
            <person name="Scheffler J.A."/>
            <person name="Scheffler B.E."/>
            <person name="Wendel J.F."/>
        </authorList>
    </citation>
    <scope>NUCLEOTIDE SEQUENCE [LARGE SCALE GENOMIC DNA]</scope>
    <source>
        <strain evidence="1">1</strain>
        <tissue evidence="1">Leaf</tissue>
    </source>
</reference>
<organism evidence="1 2">
    <name type="scientific">Gossypium schwendimanii</name>
    <name type="common">Cotton</name>
    <dbReference type="NCBI Taxonomy" id="34291"/>
    <lineage>
        <taxon>Eukaryota</taxon>
        <taxon>Viridiplantae</taxon>
        <taxon>Streptophyta</taxon>
        <taxon>Embryophyta</taxon>
        <taxon>Tracheophyta</taxon>
        <taxon>Spermatophyta</taxon>
        <taxon>Magnoliopsida</taxon>
        <taxon>eudicotyledons</taxon>
        <taxon>Gunneridae</taxon>
        <taxon>Pentapetalae</taxon>
        <taxon>rosids</taxon>
        <taxon>malvids</taxon>
        <taxon>Malvales</taxon>
        <taxon>Malvaceae</taxon>
        <taxon>Malvoideae</taxon>
        <taxon>Gossypium</taxon>
    </lineage>
</organism>
<sequence>AILRIFYCDIEYIKGETNSLPDFLTREFLQKCHPNSETKEKGKK</sequence>
<dbReference type="Proteomes" id="UP000593576">
    <property type="component" value="Unassembled WGS sequence"/>
</dbReference>